<dbReference type="SUPFAM" id="SSF143430">
    <property type="entry name" value="TTP0101/SSO1404-like"/>
    <property type="match status" value="1"/>
</dbReference>
<protein>
    <recommendedName>
        <fullName evidence="9">CRISPR-associated endoribonuclease Cas2</fullName>
        <ecNumber evidence="9">3.1.-.-</ecNumber>
    </recommendedName>
</protein>
<sequence>MTLRQDILVAFDTPSDGRRRRFTRLLSRYGVRVQRSVFRLSGSAREVQRLREALERVADHGEDLLLMTVVASGTWWQVGGVQVLEVPLVVSF</sequence>
<keyword evidence="7 9" id="KW-0460">Magnesium</keyword>
<evidence type="ECO:0000256" key="2">
    <source>
        <dbReference type="ARBA" id="ARBA00009959"/>
    </source>
</evidence>
<comment type="cofactor">
    <cofactor evidence="1 9">
        <name>Mg(2+)</name>
        <dbReference type="ChEBI" id="CHEBI:18420"/>
    </cofactor>
</comment>
<dbReference type="Pfam" id="PF09827">
    <property type="entry name" value="CRISPR_Cas2"/>
    <property type="match status" value="1"/>
</dbReference>
<evidence type="ECO:0000256" key="9">
    <source>
        <dbReference type="HAMAP-Rule" id="MF_01471"/>
    </source>
</evidence>
<comment type="function">
    <text evidence="9">CRISPR (clustered regularly interspaced short palindromic repeat), is an adaptive immune system that provides protection against mobile genetic elements (viruses, transposable elements and conjugative plasmids). CRISPR clusters contain sequences complementary to antecedent mobile elements and target invading nucleic acids. CRISPR clusters are transcribed and processed into CRISPR RNA (crRNA). Functions as a ssRNA-specific endoribonuclease. Involved in the integration of spacer DNA into the CRISPR cassette.</text>
</comment>
<evidence type="ECO:0000313" key="11">
    <source>
        <dbReference type="Proteomes" id="UP000639973"/>
    </source>
</evidence>
<comment type="similarity">
    <text evidence="2 9">Belongs to the CRISPR-associated endoribonuclease Cas2 protein family.</text>
</comment>
<dbReference type="InterPro" id="IPR019199">
    <property type="entry name" value="Virulence_VapD/CRISPR_Cas2"/>
</dbReference>
<organism evidence="10 11">
    <name type="scientific">Deinococcus aerolatus</name>
    <dbReference type="NCBI Taxonomy" id="522487"/>
    <lineage>
        <taxon>Bacteria</taxon>
        <taxon>Thermotogati</taxon>
        <taxon>Deinococcota</taxon>
        <taxon>Deinococci</taxon>
        <taxon>Deinococcales</taxon>
        <taxon>Deinococcaceae</taxon>
        <taxon>Deinococcus</taxon>
    </lineage>
</organism>
<evidence type="ECO:0000256" key="6">
    <source>
        <dbReference type="ARBA" id="ARBA00022801"/>
    </source>
</evidence>
<feature type="binding site" evidence="9">
    <location>
        <position position="12"/>
    </location>
    <ligand>
        <name>Mg(2+)</name>
        <dbReference type="ChEBI" id="CHEBI:18420"/>
        <note>catalytic</note>
    </ligand>
</feature>
<evidence type="ECO:0000256" key="5">
    <source>
        <dbReference type="ARBA" id="ARBA00022759"/>
    </source>
</evidence>
<proteinExistence type="inferred from homology"/>
<keyword evidence="4 9" id="KW-0479">Metal-binding</keyword>
<evidence type="ECO:0000256" key="4">
    <source>
        <dbReference type="ARBA" id="ARBA00022723"/>
    </source>
</evidence>
<dbReference type="Gene3D" id="3.30.70.240">
    <property type="match status" value="1"/>
</dbReference>
<evidence type="ECO:0000313" key="10">
    <source>
        <dbReference type="EMBL" id="GGL77852.1"/>
    </source>
</evidence>
<keyword evidence="11" id="KW-1185">Reference proteome</keyword>
<accession>A0ABQ2G7H8</accession>
<evidence type="ECO:0000256" key="3">
    <source>
        <dbReference type="ARBA" id="ARBA00022722"/>
    </source>
</evidence>
<keyword evidence="8 9" id="KW-0051">Antiviral defense</keyword>
<dbReference type="NCBIfam" id="TIGR01573">
    <property type="entry name" value="cas2"/>
    <property type="match status" value="1"/>
</dbReference>
<dbReference type="EMBL" id="BMOL01000005">
    <property type="protein sequence ID" value="GGL77852.1"/>
    <property type="molecule type" value="Genomic_DNA"/>
</dbReference>
<dbReference type="InterPro" id="IPR021127">
    <property type="entry name" value="CRISPR_associated_Cas2"/>
</dbReference>
<keyword evidence="3 9" id="KW-0540">Nuclease</keyword>
<evidence type="ECO:0000256" key="1">
    <source>
        <dbReference type="ARBA" id="ARBA00001946"/>
    </source>
</evidence>
<keyword evidence="5 9" id="KW-0255">Endonuclease</keyword>
<comment type="subunit">
    <text evidence="9">Homodimer, forms a heterotetramer with a Cas1 homodimer.</text>
</comment>
<dbReference type="EC" id="3.1.-.-" evidence="9"/>
<name>A0ABQ2G7H8_9DEIO</name>
<evidence type="ECO:0000256" key="8">
    <source>
        <dbReference type="ARBA" id="ARBA00023118"/>
    </source>
</evidence>
<comment type="caution">
    <text evidence="10">The sequence shown here is derived from an EMBL/GenBank/DDBJ whole genome shotgun (WGS) entry which is preliminary data.</text>
</comment>
<evidence type="ECO:0000256" key="7">
    <source>
        <dbReference type="ARBA" id="ARBA00022842"/>
    </source>
</evidence>
<dbReference type="CDD" id="cd09725">
    <property type="entry name" value="Cas2_I_II_III"/>
    <property type="match status" value="1"/>
</dbReference>
<dbReference type="RefSeq" id="WP_188970474.1">
    <property type="nucleotide sequence ID" value="NZ_BMOL01000005.1"/>
</dbReference>
<reference evidence="11" key="1">
    <citation type="journal article" date="2019" name="Int. J. Syst. Evol. Microbiol.">
        <title>The Global Catalogue of Microorganisms (GCM) 10K type strain sequencing project: providing services to taxonomists for standard genome sequencing and annotation.</title>
        <authorList>
            <consortium name="The Broad Institute Genomics Platform"/>
            <consortium name="The Broad Institute Genome Sequencing Center for Infectious Disease"/>
            <person name="Wu L."/>
            <person name="Ma J."/>
        </authorList>
    </citation>
    <scope>NUCLEOTIDE SEQUENCE [LARGE SCALE GENOMIC DNA]</scope>
    <source>
        <strain evidence="11">JCM 15442</strain>
    </source>
</reference>
<dbReference type="HAMAP" id="MF_01471">
    <property type="entry name" value="Cas2"/>
    <property type="match status" value="1"/>
</dbReference>
<gene>
    <name evidence="9" type="primary">cas2</name>
    <name evidence="10" type="ORF">GCM10010840_14660</name>
</gene>
<dbReference type="Proteomes" id="UP000639973">
    <property type="component" value="Unassembled WGS sequence"/>
</dbReference>
<keyword evidence="6 9" id="KW-0378">Hydrolase</keyword>